<feature type="compositionally biased region" description="Basic and acidic residues" evidence="7">
    <location>
        <begin position="1"/>
        <end position="24"/>
    </location>
</feature>
<evidence type="ECO:0000256" key="6">
    <source>
        <dbReference type="SAM" id="Coils"/>
    </source>
</evidence>
<dbReference type="EMBL" id="JAHXZJ010002237">
    <property type="protein sequence ID" value="KAH0546378.1"/>
    <property type="molecule type" value="Genomic_DNA"/>
</dbReference>
<feature type="domain" description="GRIP" evidence="8">
    <location>
        <begin position="589"/>
        <end position="639"/>
    </location>
</feature>
<keyword evidence="10" id="KW-1185">Reference proteome</keyword>
<organism evidence="9 10">
    <name type="scientific">Cotesia glomerata</name>
    <name type="common">Lepidopteran parasitic wasp</name>
    <name type="synonym">Apanteles glomeratus</name>
    <dbReference type="NCBI Taxonomy" id="32391"/>
    <lineage>
        <taxon>Eukaryota</taxon>
        <taxon>Metazoa</taxon>
        <taxon>Ecdysozoa</taxon>
        <taxon>Arthropoda</taxon>
        <taxon>Hexapoda</taxon>
        <taxon>Insecta</taxon>
        <taxon>Pterygota</taxon>
        <taxon>Neoptera</taxon>
        <taxon>Endopterygota</taxon>
        <taxon>Hymenoptera</taxon>
        <taxon>Apocrita</taxon>
        <taxon>Ichneumonoidea</taxon>
        <taxon>Braconidae</taxon>
        <taxon>Microgastrinae</taxon>
        <taxon>Cotesia</taxon>
    </lineage>
</organism>
<gene>
    <name evidence="9" type="ORF">KQX54_008980</name>
</gene>
<keyword evidence="4 6" id="KW-0175">Coiled coil</keyword>
<evidence type="ECO:0000256" key="7">
    <source>
        <dbReference type="SAM" id="MobiDB-lite"/>
    </source>
</evidence>
<feature type="region of interest" description="Disordered" evidence="7">
    <location>
        <begin position="1"/>
        <end position="44"/>
    </location>
</feature>
<feature type="coiled-coil region" evidence="6">
    <location>
        <begin position="536"/>
        <end position="570"/>
    </location>
</feature>
<keyword evidence="3" id="KW-0963">Cytoplasm</keyword>
<comment type="subcellular location">
    <subcellularLocation>
        <location evidence="2">Cytoplasm</location>
    </subcellularLocation>
    <subcellularLocation>
        <location evidence="1">Endomembrane system</location>
        <topology evidence="1">Peripheral membrane protein</topology>
    </subcellularLocation>
</comment>
<sequence length="640" mass="74956">MDKVKKTRVVDNDKKKSSGDDVNSKNENNNSINNGDIEKINDSTRVLEKKEDSVEELKNQLSVLMDSLATLSAEKSRMEASFQTDRRQLRVERDQYEKIIKDLKEKLKRTQHNVQSEVENVKYKLIMERHEREKEYADNSAMIKELQRLVTDERRAKESLEQQLKELKKQANNKIQSKVLEAELEIANNKLKEAEAAVNETPPMLLSLQAEITELRKHHRAALHEERKRAVAAEQQSKALEAIHEARVVGLETRLAELSETVGGYERLRQIDQHAIQKLKDQLSDLQLHEHRDHSDVDFTEDPNKIAAKIRELYARLLDMNNQENSLVNMKEFLKSLDLYSINEDTNEYKERYESLQRDFDIYKEQMSIKLQSLENNFHIDNKDNKNDSSEVNLIKTYCKNLEERVRMLTKELNYRENEMQMKMELQSQQFHEERTKFELILSQKESEYRGKISDLEHQLLRQRERSFSVIEEKDQEVRTLKSSIRNMLMKKDSSLLSTIESKAGLNEKTSEPITDFVSAILSVDNPPLLHYAQELSRREIQVAGLRKQNSELENNLRENQRDLLAITQRHADEIKSMEAKISRLEACKSREGANLEYLKNVVVNYLTSSDSSSRKHMLNAIATVLRFNNEEMEKIQRLK</sequence>
<evidence type="ECO:0000256" key="5">
    <source>
        <dbReference type="ARBA" id="ARBA00023136"/>
    </source>
</evidence>
<dbReference type="Gene3D" id="1.10.220.60">
    <property type="entry name" value="GRIP domain"/>
    <property type="match status" value="1"/>
</dbReference>
<dbReference type="Pfam" id="PF01465">
    <property type="entry name" value="GRIP"/>
    <property type="match status" value="1"/>
</dbReference>
<name>A0AAV7IAJ7_COTGL</name>
<dbReference type="InterPro" id="IPR000237">
    <property type="entry name" value="GRIP_dom"/>
</dbReference>
<feature type="compositionally biased region" description="Low complexity" evidence="7">
    <location>
        <begin position="25"/>
        <end position="35"/>
    </location>
</feature>
<accession>A0AAV7IAJ7</accession>
<dbReference type="PANTHER" id="PTHR23157">
    <property type="entry name" value="GRIP AND COILED-COIL DOMAIN-CONTAINING PROTEIN 1"/>
    <property type="match status" value="1"/>
</dbReference>
<dbReference type="PANTHER" id="PTHR23157:SF25">
    <property type="entry name" value="GRIP AND COILED-COIL DOMAIN-CONTAINING PROTEIN 1"/>
    <property type="match status" value="1"/>
</dbReference>
<evidence type="ECO:0000313" key="9">
    <source>
        <dbReference type="EMBL" id="KAH0546378.1"/>
    </source>
</evidence>
<dbReference type="GO" id="GO:0005794">
    <property type="term" value="C:Golgi apparatus"/>
    <property type="evidence" value="ECO:0007669"/>
    <property type="project" value="TreeGrafter"/>
</dbReference>
<comment type="caution">
    <text evidence="9">The sequence shown here is derived from an EMBL/GenBank/DDBJ whole genome shotgun (WGS) entry which is preliminary data.</text>
</comment>
<evidence type="ECO:0000313" key="10">
    <source>
        <dbReference type="Proteomes" id="UP000826195"/>
    </source>
</evidence>
<dbReference type="SMART" id="SM00755">
    <property type="entry name" value="Grip"/>
    <property type="match status" value="1"/>
</dbReference>
<dbReference type="AlphaFoldDB" id="A0AAV7IAJ7"/>
<keyword evidence="5" id="KW-0472">Membrane</keyword>
<evidence type="ECO:0000259" key="8">
    <source>
        <dbReference type="PROSITE" id="PS50913"/>
    </source>
</evidence>
<reference evidence="9 10" key="1">
    <citation type="journal article" date="2021" name="J. Hered.">
        <title>A chromosome-level genome assembly of the parasitoid wasp, Cotesia glomerata (Hymenoptera: Braconidae).</title>
        <authorList>
            <person name="Pinto B.J."/>
            <person name="Weis J.J."/>
            <person name="Gamble T."/>
            <person name="Ode P.J."/>
            <person name="Paul R."/>
            <person name="Zaspel J.M."/>
        </authorList>
    </citation>
    <scope>NUCLEOTIDE SEQUENCE [LARGE SCALE GENOMIC DNA]</scope>
    <source>
        <strain evidence="9">CgM1</strain>
    </source>
</reference>
<protein>
    <recommendedName>
        <fullName evidence="8">GRIP domain-containing protein</fullName>
    </recommendedName>
</protein>
<dbReference type="Proteomes" id="UP000826195">
    <property type="component" value="Unassembled WGS sequence"/>
</dbReference>
<evidence type="ECO:0000256" key="4">
    <source>
        <dbReference type="ARBA" id="ARBA00023054"/>
    </source>
</evidence>
<dbReference type="PROSITE" id="PS50913">
    <property type="entry name" value="GRIP"/>
    <property type="match status" value="1"/>
</dbReference>
<evidence type="ECO:0000256" key="1">
    <source>
        <dbReference type="ARBA" id="ARBA00004184"/>
    </source>
</evidence>
<evidence type="ECO:0000256" key="3">
    <source>
        <dbReference type="ARBA" id="ARBA00022490"/>
    </source>
</evidence>
<dbReference type="InterPro" id="IPR051952">
    <property type="entry name" value="Golgi-autophagy_related"/>
</dbReference>
<evidence type="ECO:0000256" key="2">
    <source>
        <dbReference type="ARBA" id="ARBA00004496"/>
    </source>
</evidence>
<proteinExistence type="predicted"/>